<gene>
    <name evidence="4" type="ORF">DWX93_15190</name>
</gene>
<dbReference type="EMBL" id="QRVL01000020">
    <property type="protein sequence ID" value="RGS36665.1"/>
    <property type="molecule type" value="Genomic_DNA"/>
</dbReference>
<evidence type="ECO:0000256" key="3">
    <source>
        <dbReference type="SAM" id="Phobius"/>
    </source>
</evidence>
<dbReference type="Proteomes" id="UP000266172">
    <property type="component" value="Unassembled WGS sequence"/>
</dbReference>
<sequence>MRNEAAERKYYIDGNTVRRMEAAPAVTRPDRRIRESRPEHVTRERRERERREREREIELRNRKRAARRNQERALRMSKSYVAFLTMAVMVFGIFTGAYIHIQSEMTARMNQISSLESQIADLKADNDEAYKRINTSVDLDSIRNTAMTEYGMSYAKESQIVYYTVNDDDYMNQYSEIPRE</sequence>
<feature type="coiled-coil region" evidence="1">
    <location>
        <begin position="105"/>
        <end position="132"/>
    </location>
</feature>
<keyword evidence="3" id="KW-0472">Membrane</keyword>
<evidence type="ECO:0008006" key="6">
    <source>
        <dbReference type="Google" id="ProtNLM"/>
    </source>
</evidence>
<organism evidence="4 5">
    <name type="scientific">Roseburia hominis</name>
    <dbReference type="NCBI Taxonomy" id="301301"/>
    <lineage>
        <taxon>Bacteria</taxon>
        <taxon>Bacillati</taxon>
        <taxon>Bacillota</taxon>
        <taxon>Clostridia</taxon>
        <taxon>Lachnospirales</taxon>
        <taxon>Lachnospiraceae</taxon>
        <taxon>Roseburia</taxon>
    </lineage>
</organism>
<feature type="region of interest" description="Disordered" evidence="2">
    <location>
        <begin position="21"/>
        <end position="51"/>
    </location>
</feature>
<dbReference type="OMA" id="YEHERRI"/>
<evidence type="ECO:0000256" key="2">
    <source>
        <dbReference type="SAM" id="MobiDB-lite"/>
    </source>
</evidence>
<evidence type="ECO:0000313" key="5">
    <source>
        <dbReference type="Proteomes" id="UP000266172"/>
    </source>
</evidence>
<evidence type="ECO:0000256" key="1">
    <source>
        <dbReference type="SAM" id="Coils"/>
    </source>
</evidence>
<feature type="compositionally biased region" description="Basic and acidic residues" evidence="2">
    <location>
        <begin position="28"/>
        <end position="51"/>
    </location>
</feature>
<reference evidence="4 5" key="1">
    <citation type="submission" date="2018-08" db="EMBL/GenBank/DDBJ databases">
        <title>A genome reference for cultivated species of the human gut microbiota.</title>
        <authorList>
            <person name="Zou Y."/>
            <person name="Xue W."/>
            <person name="Luo G."/>
        </authorList>
    </citation>
    <scope>NUCLEOTIDE SEQUENCE [LARGE SCALE GENOMIC DNA]</scope>
    <source>
        <strain evidence="4 5">AF22-12AC</strain>
    </source>
</reference>
<keyword evidence="1" id="KW-0175">Coiled coil</keyword>
<name>A0A174G4M5_9FIRM</name>
<accession>A0A174G4M5</accession>
<proteinExistence type="predicted"/>
<comment type="caution">
    <text evidence="4">The sequence shown here is derived from an EMBL/GenBank/DDBJ whole genome shotgun (WGS) entry which is preliminary data.</text>
</comment>
<protein>
    <recommendedName>
        <fullName evidence="6">Cell division protein FtsL</fullName>
    </recommendedName>
</protein>
<dbReference type="RefSeq" id="WP_014079990.1">
    <property type="nucleotide sequence ID" value="NZ_CAKMUY010000014.1"/>
</dbReference>
<keyword evidence="3" id="KW-0812">Transmembrane</keyword>
<dbReference type="GeneID" id="93723636"/>
<keyword evidence="3" id="KW-1133">Transmembrane helix</keyword>
<evidence type="ECO:0000313" key="4">
    <source>
        <dbReference type="EMBL" id="RGS36665.1"/>
    </source>
</evidence>
<feature type="transmembrane region" description="Helical" evidence="3">
    <location>
        <begin position="80"/>
        <end position="101"/>
    </location>
</feature>
<dbReference type="AlphaFoldDB" id="A0A174G4M5"/>